<sequence length="72" mass="8182">MSIDYDKINSVLSVFDAQVHQFGDKPYLWRKVDGKYASLSWKEVHNKVCKLSLALSSLGILRGDRVIIVSEN</sequence>
<proteinExistence type="predicted"/>
<protein>
    <recommendedName>
        <fullName evidence="1">AMP-dependent synthetase/ligase domain-containing protein</fullName>
    </recommendedName>
</protein>
<feature type="domain" description="AMP-dependent synthetase/ligase" evidence="1">
    <location>
        <begin position="15"/>
        <end position="72"/>
    </location>
</feature>
<dbReference type="InterPro" id="IPR042099">
    <property type="entry name" value="ANL_N_sf"/>
</dbReference>
<feature type="non-terminal residue" evidence="2">
    <location>
        <position position="72"/>
    </location>
</feature>
<dbReference type="AlphaFoldDB" id="A0A383CTL6"/>
<evidence type="ECO:0000313" key="2">
    <source>
        <dbReference type="EMBL" id="SVE35424.1"/>
    </source>
</evidence>
<dbReference type="Pfam" id="PF00501">
    <property type="entry name" value="AMP-binding"/>
    <property type="match status" value="1"/>
</dbReference>
<organism evidence="2">
    <name type="scientific">marine metagenome</name>
    <dbReference type="NCBI Taxonomy" id="408172"/>
    <lineage>
        <taxon>unclassified sequences</taxon>
        <taxon>metagenomes</taxon>
        <taxon>ecological metagenomes</taxon>
    </lineage>
</organism>
<name>A0A383CTL6_9ZZZZ</name>
<dbReference type="InterPro" id="IPR000873">
    <property type="entry name" value="AMP-dep_synth/lig_dom"/>
</dbReference>
<reference evidence="2" key="1">
    <citation type="submission" date="2018-05" db="EMBL/GenBank/DDBJ databases">
        <authorList>
            <person name="Lanie J.A."/>
            <person name="Ng W.-L."/>
            <person name="Kazmierczak K.M."/>
            <person name="Andrzejewski T.M."/>
            <person name="Davidsen T.M."/>
            <person name="Wayne K.J."/>
            <person name="Tettelin H."/>
            <person name="Glass J.I."/>
            <person name="Rusch D."/>
            <person name="Podicherti R."/>
            <person name="Tsui H.-C.T."/>
            <person name="Winkler M.E."/>
        </authorList>
    </citation>
    <scope>NUCLEOTIDE SEQUENCE</scope>
</reference>
<accession>A0A383CTL6</accession>
<dbReference type="EMBL" id="UINC01211502">
    <property type="protein sequence ID" value="SVE35424.1"/>
    <property type="molecule type" value="Genomic_DNA"/>
</dbReference>
<dbReference type="Gene3D" id="3.40.50.12780">
    <property type="entry name" value="N-terminal domain of ligase-like"/>
    <property type="match status" value="1"/>
</dbReference>
<dbReference type="SUPFAM" id="SSF56801">
    <property type="entry name" value="Acetyl-CoA synthetase-like"/>
    <property type="match status" value="1"/>
</dbReference>
<gene>
    <name evidence="2" type="ORF">METZ01_LOCUS488278</name>
</gene>
<evidence type="ECO:0000259" key="1">
    <source>
        <dbReference type="Pfam" id="PF00501"/>
    </source>
</evidence>